<dbReference type="InterPro" id="IPR043128">
    <property type="entry name" value="Rev_trsase/Diguanyl_cyclase"/>
</dbReference>
<dbReference type="PANTHER" id="PTHR45138">
    <property type="entry name" value="REGULATORY COMPONENTS OF SENSORY TRANSDUCTION SYSTEM"/>
    <property type="match status" value="1"/>
</dbReference>
<dbReference type="NCBIfam" id="TIGR00254">
    <property type="entry name" value="GGDEF"/>
    <property type="match status" value="1"/>
</dbReference>
<dbReference type="FunFam" id="3.30.70.270:FF:000001">
    <property type="entry name" value="Diguanylate cyclase domain protein"/>
    <property type="match status" value="1"/>
</dbReference>
<feature type="transmembrane region" description="Helical" evidence="4">
    <location>
        <begin position="20"/>
        <end position="40"/>
    </location>
</feature>
<evidence type="ECO:0000256" key="4">
    <source>
        <dbReference type="SAM" id="Phobius"/>
    </source>
</evidence>
<dbReference type="SMART" id="SM00267">
    <property type="entry name" value="GGDEF"/>
    <property type="match status" value="1"/>
</dbReference>
<feature type="transmembrane region" description="Helical" evidence="4">
    <location>
        <begin position="373"/>
        <end position="397"/>
    </location>
</feature>
<feature type="transmembrane region" description="Helical" evidence="4">
    <location>
        <begin position="286"/>
        <end position="303"/>
    </location>
</feature>
<dbReference type="STRING" id="529704.SAMN02927913_2132"/>
<keyword evidence="7" id="KW-1185">Reference proteome</keyword>
<dbReference type="PROSITE" id="PS50887">
    <property type="entry name" value="GGDEF"/>
    <property type="match status" value="1"/>
</dbReference>
<evidence type="ECO:0000256" key="2">
    <source>
        <dbReference type="ARBA" id="ARBA00012528"/>
    </source>
</evidence>
<evidence type="ECO:0000259" key="5">
    <source>
        <dbReference type="PROSITE" id="PS50887"/>
    </source>
</evidence>
<dbReference type="Pfam" id="PF07695">
    <property type="entry name" value="7TMR-DISM_7TM"/>
    <property type="match status" value="1"/>
</dbReference>
<reference evidence="6 7" key="1">
    <citation type="submission" date="2016-10" db="EMBL/GenBank/DDBJ databases">
        <authorList>
            <person name="de Groot N.N."/>
        </authorList>
    </citation>
    <scope>NUCLEOTIDE SEQUENCE [LARGE SCALE GENOMIC DNA]</scope>
    <source>
        <strain evidence="6 7">DSM 26515</strain>
    </source>
</reference>
<dbReference type="PANTHER" id="PTHR45138:SF9">
    <property type="entry name" value="DIGUANYLATE CYCLASE DGCM-RELATED"/>
    <property type="match status" value="1"/>
</dbReference>
<dbReference type="Proteomes" id="UP000199420">
    <property type="component" value="Unassembled WGS sequence"/>
</dbReference>
<dbReference type="CDD" id="cd01949">
    <property type="entry name" value="GGDEF"/>
    <property type="match status" value="1"/>
</dbReference>
<dbReference type="EC" id="2.7.7.65" evidence="2"/>
<dbReference type="InterPro" id="IPR029787">
    <property type="entry name" value="Nucleotide_cyclase"/>
</dbReference>
<feature type="domain" description="GGDEF" evidence="5">
    <location>
        <begin position="442"/>
        <end position="573"/>
    </location>
</feature>
<evidence type="ECO:0000256" key="1">
    <source>
        <dbReference type="ARBA" id="ARBA00001946"/>
    </source>
</evidence>
<evidence type="ECO:0000313" key="7">
    <source>
        <dbReference type="Proteomes" id="UP000199420"/>
    </source>
</evidence>
<comment type="cofactor">
    <cofactor evidence="1">
        <name>Mg(2+)</name>
        <dbReference type="ChEBI" id="CHEBI:18420"/>
    </cofactor>
</comment>
<keyword evidence="4" id="KW-0812">Transmembrane</keyword>
<keyword evidence="4" id="KW-1133">Transmembrane helix</keyword>
<dbReference type="GO" id="GO:0052621">
    <property type="term" value="F:diguanylate cyclase activity"/>
    <property type="evidence" value="ECO:0007669"/>
    <property type="project" value="UniProtKB-EC"/>
</dbReference>
<dbReference type="SUPFAM" id="SSF55073">
    <property type="entry name" value="Nucleotide cyclase"/>
    <property type="match status" value="1"/>
</dbReference>
<evidence type="ECO:0000256" key="3">
    <source>
        <dbReference type="ARBA" id="ARBA00034247"/>
    </source>
</evidence>
<comment type="catalytic activity">
    <reaction evidence="3">
        <text>2 GTP = 3',3'-c-di-GMP + 2 diphosphate</text>
        <dbReference type="Rhea" id="RHEA:24898"/>
        <dbReference type="ChEBI" id="CHEBI:33019"/>
        <dbReference type="ChEBI" id="CHEBI:37565"/>
        <dbReference type="ChEBI" id="CHEBI:58805"/>
        <dbReference type="EC" id="2.7.7.65"/>
    </reaction>
</comment>
<dbReference type="EMBL" id="FNYC01000009">
    <property type="protein sequence ID" value="SEJ48528.1"/>
    <property type="molecule type" value="Genomic_DNA"/>
</dbReference>
<organism evidence="6 7">
    <name type="scientific">Frateuria terrea</name>
    <dbReference type="NCBI Taxonomy" id="529704"/>
    <lineage>
        <taxon>Bacteria</taxon>
        <taxon>Pseudomonadati</taxon>
        <taxon>Pseudomonadota</taxon>
        <taxon>Gammaproteobacteria</taxon>
        <taxon>Lysobacterales</taxon>
        <taxon>Rhodanobacteraceae</taxon>
        <taxon>Frateuria</taxon>
    </lineage>
</organism>
<feature type="transmembrane region" description="Helical" evidence="4">
    <location>
        <begin position="347"/>
        <end position="367"/>
    </location>
</feature>
<dbReference type="InterPro" id="IPR000160">
    <property type="entry name" value="GGDEF_dom"/>
</dbReference>
<sequence>MRSLSRSGVEGMRELSAANIWNRCRLPLVGGLLGFVWLWFGVVHASVLLDGGWREVRPGDTPAAVLEQFRQGQLAAFEPSLLHSFPREGSGSWVVLRPQPPWVDEERVLTIYPPALGRITIYNADGQTSTLALDEAGGPTLGHGRLAYRYPASVPASSLVLLKLEPMEGLSPPLSFHMESLTAFLAHDAHWLTLFSACFAVMLTMALMALCFALMLRDNTFSWYAGYVFCYALIQSLQTGFLFHPLEFGWLAPSASLLESAAIALSVAFAALFMARFCELQRFAPLLRAPVLALAIGMPLLVLMRSSSIGLLVDVAQALVDPLLILGALLMLLTATVAAAHGSRHAWFFLAGWTPLLALTALSTAQLSGALPGMSWISDASVVAGAFEAIVLSVGLGDRALTMRRDRDLVRALADNDSLTGVLNRRAWSEGAEAVLEESTGRPVALLFLDLDRFKLLNDQQGHRAGDRALIEVAEALRAELRPSDLLGRYGGEEFIAMLDGVVQEQAMQVATRLCRRVHRLEIPVNQEFMLSVSIGVAMRTFSDTVETLIERADQAMYQAKVNGRNQARLYDGPRGITDDSWERVSEVEDGAG</sequence>
<feature type="transmembrane region" description="Helical" evidence="4">
    <location>
        <begin position="223"/>
        <end position="244"/>
    </location>
</feature>
<proteinExistence type="predicted"/>
<keyword evidence="4" id="KW-0472">Membrane</keyword>
<name>A0A1H6Z530_9GAMM</name>
<dbReference type="InterPro" id="IPR050469">
    <property type="entry name" value="Diguanylate_Cyclase"/>
</dbReference>
<dbReference type="Gene3D" id="3.30.70.270">
    <property type="match status" value="1"/>
</dbReference>
<dbReference type="AlphaFoldDB" id="A0A1H6Z530"/>
<protein>
    <recommendedName>
        <fullName evidence="2">diguanylate cyclase</fullName>
        <ecNumber evidence="2">2.7.7.65</ecNumber>
    </recommendedName>
</protein>
<accession>A0A1H6Z530</accession>
<feature type="transmembrane region" description="Helical" evidence="4">
    <location>
        <begin position="250"/>
        <end position="274"/>
    </location>
</feature>
<dbReference type="InterPro" id="IPR011623">
    <property type="entry name" value="7TMR_DISM_rcpt_extracell_dom1"/>
</dbReference>
<evidence type="ECO:0000313" key="6">
    <source>
        <dbReference type="EMBL" id="SEJ48528.1"/>
    </source>
</evidence>
<dbReference type="Pfam" id="PF00990">
    <property type="entry name" value="GGDEF"/>
    <property type="match status" value="1"/>
</dbReference>
<feature type="transmembrane region" description="Helical" evidence="4">
    <location>
        <begin position="323"/>
        <end position="340"/>
    </location>
</feature>
<feature type="transmembrane region" description="Helical" evidence="4">
    <location>
        <begin position="191"/>
        <end position="216"/>
    </location>
</feature>
<gene>
    <name evidence="6" type="ORF">SAMN04487997_3534</name>
</gene>